<comment type="caution">
    <text evidence="1">The sequence shown here is derived from an EMBL/GenBank/DDBJ whole genome shotgun (WGS) entry which is preliminary data.</text>
</comment>
<gene>
    <name evidence="1" type="ORF">EDF64_12037</name>
</gene>
<accession>A0A4V6PQC7</accession>
<proteinExistence type="predicted"/>
<dbReference type="AlphaFoldDB" id="A0A4V6PQC7"/>
<dbReference type="Proteomes" id="UP000295764">
    <property type="component" value="Unassembled WGS sequence"/>
</dbReference>
<name>A0A4V6PQC7_9MICO</name>
<evidence type="ECO:0000313" key="1">
    <source>
        <dbReference type="EMBL" id="TDN41462.1"/>
    </source>
</evidence>
<dbReference type="EMBL" id="SNVW01000020">
    <property type="protein sequence ID" value="TDN41462.1"/>
    <property type="molecule type" value="Genomic_DNA"/>
</dbReference>
<protein>
    <submittedName>
        <fullName evidence="1">Uncharacterized protein</fullName>
    </submittedName>
</protein>
<evidence type="ECO:0000313" key="2">
    <source>
        <dbReference type="Proteomes" id="UP000295764"/>
    </source>
</evidence>
<organism evidence="1 2">
    <name type="scientific">Curtobacterium flaccumfaciens</name>
    <dbReference type="NCBI Taxonomy" id="2035"/>
    <lineage>
        <taxon>Bacteria</taxon>
        <taxon>Bacillati</taxon>
        <taxon>Actinomycetota</taxon>
        <taxon>Actinomycetes</taxon>
        <taxon>Micrococcales</taxon>
        <taxon>Microbacteriaceae</taxon>
        <taxon>Curtobacterium</taxon>
    </lineage>
</organism>
<sequence length="74" mass="7674">MAAAETSTLSIKPPATFALSRAVSVPSLRVFLDTAVRNRLGSRFPWGTSVINLTGSLALGIITGSVPLSCQRSG</sequence>
<reference evidence="1 2" key="1">
    <citation type="submission" date="2019-03" db="EMBL/GenBank/DDBJ databases">
        <title>Genomic analyses of the natural microbiome of Caenorhabditis elegans.</title>
        <authorList>
            <person name="Samuel B."/>
        </authorList>
    </citation>
    <scope>NUCLEOTIDE SEQUENCE [LARGE SCALE GENOMIC DNA]</scope>
    <source>
        <strain evidence="1 2">JUb65</strain>
    </source>
</reference>